<evidence type="ECO:0000313" key="3">
    <source>
        <dbReference type="Proteomes" id="UP001190825"/>
    </source>
</evidence>
<sequence>MPMQASLSQDTGSVPPHVGYRLSEALIVLGRWAEIHFGELDPARERCDAGR</sequence>
<dbReference type="AlphaFoldDB" id="A0A6G1WGT5"/>
<reference evidence="1" key="1">
    <citation type="journal article" date="2013" name="Genome Biol.">
        <title>Comparative genomics of the core and accessory genomes of 48 Sinorhizobium strains comprising five genospecies.</title>
        <authorList>
            <person name="Sugawara M."/>
            <person name="Epstein B."/>
            <person name="Badgley B.D."/>
            <person name="Unno T."/>
            <person name="Xu L."/>
            <person name="Reese J."/>
            <person name="Gyaneshwar P."/>
            <person name="Denny R."/>
            <person name="Mudge J."/>
            <person name="Bharti A.K."/>
            <person name="Farmer A.D."/>
            <person name="May G.D."/>
            <person name="Woodward J.E."/>
            <person name="Medigue C."/>
            <person name="Vallenet D."/>
            <person name="Lajus A."/>
            <person name="Rouy Z."/>
            <person name="Martinez-Vaz B."/>
            <person name="Tiffin P."/>
            <person name="Young N.D."/>
            <person name="Sadowsky M.J."/>
        </authorList>
    </citation>
    <scope>NUCLEOTIDE SEQUENCE</scope>
    <source>
        <strain evidence="1">M1</strain>
    </source>
</reference>
<gene>
    <name evidence="2" type="ORF">BMJ33_13205</name>
    <name evidence="1" type="ORF">GHJ91_06920</name>
</gene>
<evidence type="ECO:0008006" key="4">
    <source>
        <dbReference type="Google" id="ProtNLM"/>
    </source>
</evidence>
<reference evidence="2 3" key="3">
    <citation type="journal article" date="2018" name="FEMS Microbiol. Ecol.">
        <title>Co-invading symbiotic mutualists of Medicago polymorpha retain high ancestral diversity and contain diverse accessory genomes.</title>
        <authorList>
            <person name="Porter S.S."/>
            <person name="Faber-Hammond J.J."/>
            <person name="Friesen M.L."/>
        </authorList>
    </citation>
    <scope>NUCLEOTIDE SEQUENCE [LARGE SCALE GENOMIC DNA]</scope>
    <source>
        <strain evidence="2 3">Str16</strain>
    </source>
</reference>
<dbReference type="GeneID" id="61611193"/>
<protein>
    <recommendedName>
        <fullName evidence="4">HTH hxlR-type domain-containing protein</fullName>
    </recommendedName>
</protein>
<dbReference type="RefSeq" id="WP_011974280.1">
    <property type="nucleotide sequence ID" value="NZ_ATYC01000022.1"/>
</dbReference>
<evidence type="ECO:0000313" key="1">
    <source>
        <dbReference type="EMBL" id="MQW68914.1"/>
    </source>
</evidence>
<dbReference type="EMBL" id="WISB01000041">
    <property type="protein sequence ID" value="MQW68914.1"/>
    <property type="molecule type" value="Genomic_DNA"/>
</dbReference>
<keyword evidence="3" id="KW-1185">Reference proteome</keyword>
<dbReference type="EMBL" id="NBUC01000067">
    <property type="protein sequence ID" value="PLU03853.1"/>
    <property type="molecule type" value="Genomic_DNA"/>
</dbReference>
<dbReference type="Proteomes" id="UP001190825">
    <property type="component" value="Unassembled WGS sequence"/>
</dbReference>
<name>A0A6G1WGT5_9HYPH</name>
<evidence type="ECO:0000313" key="2">
    <source>
        <dbReference type="EMBL" id="PLU03853.1"/>
    </source>
</evidence>
<proteinExistence type="predicted"/>
<organism evidence="1">
    <name type="scientific">Sinorhizobium medicae</name>
    <dbReference type="NCBI Taxonomy" id="110321"/>
    <lineage>
        <taxon>Bacteria</taxon>
        <taxon>Pseudomonadati</taxon>
        <taxon>Pseudomonadota</taxon>
        <taxon>Alphaproteobacteria</taxon>
        <taxon>Hyphomicrobiales</taxon>
        <taxon>Rhizobiaceae</taxon>
        <taxon>Sinorhizobium/Ensifer group</taxon>
        <taxon>Sinorhizobium</taxon>
    </lineage>
</organism>
<accession>A0A6G1WGT5</accession>
<comment type="caution">
    <text evidence="1">The sequence shown here is derived from an EMBL/GenBank/DDBJ whole genome shotgun (WGS) entry which is preliminary data.</text>
</comment>
<reference evidence="2" key="2">
    <citation type="submission" date="2017-04" db="EMBL/GenBank/DDBJ databases">
        <authorList>
            <person name="Porter S."/>
            <person name="Friesen M.L."/>
            <person name="Faber-Hammond J."/>
        </authorList>
    </citation>
    <scope>NUCLEOTIDE SEQUENCE</scope>
    <source>
        <strain evidence="2">Str16</strain>
    </source>
</reference>